<evidence type="ECO:0000313" key="2">
    <source>
        <dbReference type="EMBL" id="JAS09945.1"/>
    </source>
</evidence>
<accession>A0A1B6C9J7</accession>
<evidence type="ECO:0000259" key="1">
    <source>
        <dbReference type="Pfam" id="PF24181"/>
    </source>
</evidence>
<feature type="non-terminal residue" evidence="2">
    <location>
        <position position="1"/>
    </location>
</feature>
<gene>
    <name evidence="2" type="ORF">g.36368</name>
</gene>
<sequence>RTLNSVLPSLCKVLEQSVSESRLKDSGSVYRHTQLYKLQCLLLTNLGQLALDIGLKERDLYTILLAASPYLSMKQPAPLQEQAKLLFKTIASINEGVVWRQLLSIWSPTLEFTSPNENFQSIKLYTNCSEASEYKKNVSSLLEVFR</sequence>
<name>A0A1B6C9J7_9HEMI</name>
<dbReference type="AlphaFoldDB" id="A0A1B6C9J7"/>
<protein>
    <recommendedName>
        <fullName evidence="1">TTI1 C-terminal TPR domain-containing protein</fullName>
    </recommendedName>
</protein>
<feature type="domain" description="TTI1 C-terminal TPR" evidence="1">
    <location>
        <begin position="1"/>
        <end position="99"/>
    </location>
</feature>
<proteinExistence type="predicted"/>
<dbReference type="Pfam" id="PF24181">
    <property type="entry name" value="TPR_TTI1_C"/>
    <property type="match status" value="1"/>
</dbReference>
<dbReference type="EMBL" id="GEDC01027353">
    <property type="protein sequence ID" value="JAS09945.1"/>
    <property type="molecule type" value="Transcribed_RNA"/>
</dbReference>
<organism evidence="2">
    <name type="scientific">Clastoptera arizonana</name>
    <name type="common">Arizona spittle bug</name>
    <dbReference type="NCBI Taxonomy" id="38151"/>
    <lineage>
        <taxon>Eukaryota</taxon>
        <taxon>Metazoa</taxon>
        <taxon>Ecdysozoa</taxon>
        <taxon>Arthropoda</taxon>
        <taxon>Hexapoda</taxon>
        <taxon>Insecta</taxon>
        <taxon>Pterygota</taxon>
        <taxon>Neoptera</taxon>
        <taxon>Paraneoptera</taxon>
        <taxon>Hemiptera</taxon>
        <taxon>Auchenorrhyncha</taxon>
        <taxon>Cercopoidea</taxon>
        <taxon>Clastopteridae</taxon>
        <taxon>Clastoptera</taxon>
    </lineage>
</organism>
<dbReference type="InterPro" id="IPR057567">
    <property type="entry name" value="TPR_TTI1_C"/>
</dbReference>
<reference evidence="2" key="1">
    <citation type="submission" date="2015-12" db="EMBL/GenBank/DDBJ databases">
        <title>De novo transcriptome assembly of four potential Pierce s Disease insect vectors from Arizona vineyards.</title>
        <authorList>
            <person name="Tassone E.E."/>
        </authorList>
    </citation>
    <scope>NUCLEOTIDE SEQUENCE</scope>
</reference>